<comment type="subcellular location">
    <subcellularLocation>
        <location evidence="1">Membrane</location>
        <topology evidence="1">Multi-pass membrane protein</topology>
    </subcellularLocation>
</comment>
<evidence type="ECO:0000256" key="4">
    <source>
        <dbReference type="ARBA" id="ARBA00022679"/>
    </source>
</evidence>
<reference evidence="10" key="1">
    <citation type="journal article" date="2020" name="J. Eukaryot. Microbiol.">
        <title>De novo Sequencing, Assembly and Annotation of the Transcriptome for the Free-Living Testate Amoeba Arcella intermedia.</title>
        <authorList>
            <person name="Ribeiro G.M."/>
            <person name="Porfirio-Sousa A.L."/>
            <person name="Maurer-Alcala X.X."/>
            <person name="Katz L.A."/>
            <person name="Lahr D.J.G."/>
        </authorList>
    </citation>
    <scope>NUCLEOTIDE SEQUENCE</scope>
</reference>
<protein>
    <recommendedName>
        <fullName evidence="9">Wax synthase domain-containing protein</fullName>
    </recommendedName>
</protein>
<evidence type="ECO:0000256" key="8">
    <source>
        <dbReference type="SAM" id="Phobius"/>
    </source>
</evidence>
<dbReference type="PANTHER" id="PTHR31595">
    <property type="entry name" value="LONG-CHAIN-ALCOHOL O-FATTY-ACYLTRANSFERASE 3-RELATED"/>
    <property type="match status" value="1"/>
</dbReference>
<evidence type="ECO:0000256" key="1">
    <source>
        <dbReference type="ARBA" id="ARBA00004141"/>
    </source>
</evidence>
<dbReference type="Pfam" id="PF13813">
    <property type="entry name" value="MBOAT_2"/>
    <property type="match status" value="1"/>
</dbReference>
<dbReference type="GO" id="GO:0006629">
    <property type="term" value="P:lipid metabolic process"/>
    <property type="evidence" value="ECO:0007669"/>
    <property type="project" value="InterPro"/>
</dbReference>
<keyword evidence="7 8" id="KW-0472">Membrane</keyword>
<comment type="similarity">
    <text evidence="3">Belongs to the wax synthase family.</text>
</comment>
<feature type="transmembrane region" description="Helical" evidence="8">
    <location>
        <begin position="6"/>
        <end position="27"/>
    </location>
</feature>
<organism evidence="10">
    <name type="scientific">Arcella intermedia</name>
    <dbReference type="NCBI Taxonomy" id="1963864"/>
    <lineage>
        <taxon>Eukaryota</taxon>
        <taxon>Amoebozoa</taxon>
        <taxon>Tubulinea</taxon>
        <taxon>Elardia</taxon>
        <taxon>Arcellinida</taxon>
        <taxon>Sphaerothecina</taxon>
        <taxon>Arcellidae</taxon>
        <taxon>Arcella</taxon>
    </lineage>
</organism>
<dbReference type="InterPro" id="IPR044851">
    <property type="entry name" value="Wax_synthase"/>
</dbReference>
<evidence type="ECO:0000256" key="3">
    <source>
        <dbReference type="ARBA" id="ARBA00007282"/>
    </source>
</evidence>
<evidence type="ECO:0000256" key="6">
    <source>
        <dbReference type="ARBA" id="ARBA00022989"/>
    </source>
</evidence>
<keyword evidence="4" id="KW-0808">Transferase</keyword>
<dbReference type="EMBL" id="GIBP01007702">
    <property type="protein sequence ID" value="NDV36671.1"/>
    <property type="molecule type" value="Transcribed_RNA"/>
</dbReference>
<keyword evidence="5 8" id="KW-0812">Transmembrane</keyword>
<dbReference type="GO" id="GO:0016020">
    <property type="term" value="C:membrane"/>
    <property type="evidence" value="ECO:0007669"/>
    <property type="project" value="UniProtKB-SubCell"/>
</dbReference>
<evidence type="ECO:0000259" key="9">
    <source>
        <dbReference type="Pfam" id="PF13813"/>
    </source>
</evidence>
<feature type="domain" description="Wax synthase" evidence="9">
    <location>
        <begin position="19"/>
        <end position="97"/>
    </location>
</feature>
<dbReference type="PANTHER" id="PTHR31595:SF57">
    <property type="entry name" value="OS04G0481900 PROTEIN"/>
    <property type="match status" value="1"/>
</dbReference>
<sequence>MMDLCSLYYEFLGGILTYPMFDAPFLATSVRDFWGKRWNLPVAHYFKEFVFGRLRGCGMSGLWAALLVFLVSGVAHEVFMMFVGDVAYKGWAMGFFLVHGVLCVVESFIPGEIKEVVPRGVSIVLCQAIMVITCPLFCMPLHNIYSPIFNIRH</sequence>
<feature type="transmembrane region" description="Helical" evidence="8">
    <location>
        <begin position="62"/>
        <end position="84"/>
    </location>
</feature>
<dbReference type="GO" id="GO:0008374">
    <property type="term" value="F:O-acyltransferase activity"/>
    <property type="evidence" value="ECO:0007669"/>
    <property type="project" value="InterPro"/>
</dbReference>
<evidence type="ECO:0000256" key="2">
    <source>
        <dbReference type="ARBA" id="ARBA00005179"/>
    </source>
</evidence>
<dbReference type="InterPro" id="IPR032805">
    <property type="entry name" value="Wax_synthase_dom"/>
</dbReference>
<feature type="transmembrane region" description="Helical" evidence="8">
    <location>
        <begin position="90"/>
        <end position="109"/>
    </location>
</feature>
<evidence type="ECO:0000256" key="5">
    <source>
        <dbReference type="ARBA" id="ARBA00022692"/>
    </source>
</evidence>
<keyword evidence="6 8" id="KW-1133">Transmembrane helix</keyword>
<accession>A0A6B2LIN4</accession>
<feature type="transmembrane region" description="Helical" evidence="8">
    <location>
        <begin position="121"/>
        <end position="145"/>
    </location>
</feature>
<proteinExistence type="inferred from homology"/>
<dbReference type="AlphaFoldDB" id="A0A6B2LIN4"/>
<name>A0A6B2LIN4_9EUKA</name>
<comment type="pathway">
    <text evidence="2">Secondary metabolite biosynthesis.</text>
</comment>
<evidence type="ECO:0000313" key="10">
    <source>
        <dbReference type="EMBL" id="NDV36671.1"/>
    </source>
</evidence>
<evidence type="ECO:0000256" key="7">
    <source>
        <dbReference type="ARBA" id="ARBA00023136"/>
    </source>
</evidence>